<evidence type="ECO:0000313" key="10">
    <source>
        <dbReference type="EMBL" id="PJE59712.1"/>
    </source>
</evidence>
<protein>
    <recommendedName>
        <fullName evidence="9">CN hydrolase domain-containing protein</fullName>
    </recommendedName>
</protein>
<proteinExistence type="predicted"/>
<feature type="transmembrane region" description="Helical" evidence="8">
    <location>
        <begin position="83"/>
        <end position="110"/>
    </location>
</feature>
<evidence type="ECO:0000256" key="2">
    <source>
        <dbReference type="ARBA" id="ARBA00022475"/>
    </source>
</evidence>
<sequence length="486" mass="54753">MFQKYLNVLLAILSGIILAISSPPSFLGWLIFLGFLPLLAAIYQSKNAKNAFFLGGLVGLIYFGWGLRWFFAALPLAWAGIQSYFWGFIFTLLVAWLPTTLCLALFWGLFSWGAWRLFNWKKIGFIFVPFLFGGLEYLRAWGPSVLWAGSEAQIGPFWTLLNPAYNLAWFSAWRSLSFWGGIYFLDFLLMLGALALFFIVKHFWLAKIARPEKKFLGATLLILAAVNFLPQPPRQNPPTKIFVLQTKQNSSFQNTFAQETAAFQEQIALLKEIAEKDFAEALIFFPEDSRFLGTFPTAARVQTARLLAERPVLLIDSARTANQQSLIYFYDTGSPTFVATSPKIFLIPGGEYLPYTIKFLAILLGRGDYIEKFNAARQYISGQKLRTADWQKIKIGGELCSSMMAPGIYAQARRQGVDILFNLASHAIFKGSPILEAQNLAMAQMRAAENNRPMVQATNYGLSFVLDGWGNVLKKTDSPEPRVLEY</sequence>
<dbReference type="GO" id="GO:0016410">
    <property type="term" value="F:N-acyltransferase activity"/>
    <property type="evidence" value="ECO:0007669"/>
    <property type="project" value="InterPro"/>
</dbReference>
<feature type="domain" description="CN hydrolase" evidence="9">
    <location>
        <begin position="242"/>
        <end position="486"/>
    </location>
</feature>
<feature type="transmembrane region" description="Helical" evidence="8">
    <location>
        <begin position="26"/>
        <end position="44"/>
    </location>
</feature>
<gene>
    <name evidence="10" type="ORF">COU85_02210</name>
</gene>
<keyword evidence="2" id="KW-1003">Cell membrane</keyword>
<dbReference type="InterPro" id="IPR036526">
    <property type="entry name" value="C-N_Hydrolase_sf"/>
</dbReference>
<feature type="transmembrane region" description="Helical" evidence="8">
    <location>
        <begin position="122"/>
        <end position="140"/>
    </location>
</feature>
<evidence type="ECO:0000256" key="5">
    <source>
        <dbReference type="ARBA" id="ARBA00022989"/>
    </source>
</evidence>
<dbReference type="AlphaFoldDB" id="A0A2M8KIG4"/>
<accession>A0A2M8KIG4</accession>
<dbReference type="Pfam" id="PF20154">
    <property type="entry name" value="LNT_N"/>
    <property type="match status" value="1"/>
</dbReference>
<evidence type="ECO:0000256" key="4">
    <source>
        <dbReference type="ARBA" id="ARBA00022692"/>
    </source>
</evidence>
<name>A0A2M8KIG4_9BACT</name>
<evidence type="ECO:0000256" key="7">
    <source>
        <dbReference type="ARBA" id="ARBA00023315"/>
    </source>
</evidence>
<dbReference type="PANTHER" id="PTHR38686">
    <property type="entry name" value="APOLIPOPROTEIN N-ACYLTRANSFERASE"/>
    <property type="match status" value="1"/>
</dbReference>
<dbReference type="InterPro" id="IPR045378">
    <property type="entry name" value="LNT_N"/>
</dbReference>
<keyword evidence="4 8" id="KW-0812">Transmembrane</keyword>
<feature type="transmembrane region" description="Helical" evidence="8">
    <location>
        <begin position="5"/>
        <end position="20"/>
    </location>
</feature>
<evidence type="ECO:0000313" key="11">
    <source>
        <dbReference type="Proteomes" id="UP000231086"/>
    </source>
</evidence>
<dbReference type="GO" id="GO:0005886">
    <property type="term" value="C:plasma membrane"/>
    <property type="evidence" value="ECO:0007669"/>
    <property type="project" value="UniProtKB-SubCell"/>
</dbReference>
<evidence type="ECO:0000256" key="1">
    <source>
        <dbReference type="ARBA" id="ARBA00004651"/>
    </source>
</evidence>
<keyword evidence="7" id="KW-0012">Acyltransferase</keyword>
<keyword evidence="5 8" id="KW-1133">Transmembrane helix</keyword>
<evidence type="ECO:0000256" key="3">
    <source>
        <dbReference type="ARBA" id="ARBA00022679"/>
    </source>
</evidence>
<dbReference type="InterPro" id="IPR003010">
    <property type="entry name" value="C-N_Hydrolase"/>
</dbReference>
<organism evidence="10 11">
    <name type="scientific">Candidatus Portnoybacteria bacterium CG10_big_fil_rev_8_21_14_0_10_44_7</name>
    <dbReference type="NCBI Taxonomy" id="1974816"/>
    <lineage>
        <taxon>Bacteria</taxon>
        <taxon>Candidatus Portnoyibacteriota</taxon>
    </lineage>
</organism>
<dbReference type="EMBL" id="PFEA01000040">
    <property type="protein sequence ID" value="PJE59712.1"/>
    <property type="molecule type" value="Genomic_DNA"/>
</dbReference>
<dbReference type="Pfam" id="PF00795">
    <property type="entry name" value="CN_hydrolase"/>
    <property type="match status" value="1"/>
</dbReference>
<keyword evidence="6 8" id="KW-0472">Membrane</keyword>
<feature type="transmembrane region" description="Helical" evidence="8">
    <location>
        <begin position="51"/>
        <end position="71"/>
    </location>
</feature>
<evidence type="ECO:0000259" key="9">
    <source>
        <dbReference type="PROSITE" id="PS50263"/>
    </source>
</evidence>
<dbReference type="PROSITE" id="PS50263">
    <property type="entry name" value="CN_HYDROLASE"/>
    <property type="match status" value="1"/>
</dbReference>
<dbReference type="Gene3D" id="3.60.110.10">
    <property type="entry name" value="Carbon-nitrogen hydrolase"/>
    <property type="match status" value="1"/>
</dbReference>
<dbReference type="InterPro" id="IPR004563">
    <property type="entry name" value="Apolipo_AcylTrfase"/>
</dbReference>
<evidence type="ECO:0000256" key="6">
    <source>
        <dbReference type="ARBA" id="ARBA00023136"/>
    </source>
</evidence>
<comment type="caution">
    <text evidence="10">The sequence shown here is derived from an EMBL/GenBank/DDBJ whole genome shotgun (WGS) entry which is preliminary data.</text>
</comment>
<reference evidence="11" key="1">
    <citation type="submission" date="2017-09" db="EMBL/GenBank/DDBJ databases">
        <title>Depth-based differentiation of microbial function through sediment-hosted aquifers and enrichment of novel symbionts in the deep terrestrial subsurface.</title>
        <authorList>
            <person name="Probst A.J."/>
            <person name="Ladd B."/>
            <person name="Jarett J.K."/>
            <person name="Geller-Mcgrath D.E."/>
            <person name="Sieber C.M.K."/>
            <person name="Emerson J.B."/>
            <person name="Anantharaman K."/>
            <person name="Thomas B.C."/>
            <person name="Malmstrom R."/>
            <person name="Stieglmeier M."/>
            <person name="Klingl A."/>
            <person name="Woyke T."/>
            <person name="Ryan C.M."/>
            <person name="Banfield J.F."/>
        </authorList>
    </citation>
    <scope>NUCLEOTIDE SEQUENCE [LARGE SCALE GENOMIC DNA]</scope>
</reference>
<feature type="transmembrane region" description="Helical" evidence="8">
    <location>
        <begin position="176"/>
        <end position="200"/>
    </location>
</feature>
<keyword evidence="3" id="KW-0808">Transferase</keyword>
<comment type="subcellular location">
    <subcellularLocation>
        <location evidence="1">Cell membrane</location>
        <topology evidence="1">Multi-pass membrane protein</topology>
    </subcellularLocation>
</comment>
<dbReference type="PANTHER" id="PTHR38686:SF1">
    <property type="entry name" value="APOLIPOPROTEIN N-ACYLTRANSFERASE"/>
    <property type="match status" value="1"/>
</dbReference>
<dbReference type="GO" id="GO:0042158">
    <property type="term" value="P:lipoprotein biosynthetic process"/>
    <property type="evidence" value="ECO:0007669"/>
    <property type="project" value="InterPro"/>
</dbReference>
<evidence type="ECO:0000256" key="8">
    <source>
        <dbReference type="SAM" id="Phobius"/>
    </source>
</evidence>
<dbReference type="SUPFAM" id="SSF56317">
    <property type="entry name" value="Carbon-nitrogen hydrolase"/>
    <property type="match status" value="1"/>
</dbReference>
<dbReference type="Proteomes" id="UP000231086">
    <property type="component" value="Unassembled WGS sequence"/>
</dbReference>